<gene>
    <name evidence="2" type="ORF">DMN91_002626</name>
</gene>
<dbReference type="EMBL" id="QOIP01000003">
    <property type="protein sequence ID" value="RLU24537.1"/>
    <property type="molecule type" value="Genomic_DNA"/>
</dbReference>
<accession>A0A3L8DVR0</accession>
<evidence type="ECO:0000313" key="2">
    <source>
        <dbReference type="EMBL" id="RLU24537.1"/>
    </source>
</evidence>
<protein>
    <submittedName>
        <fullName evidence="2">Uncharacterized protein</fullName>
    </submittedName>
</protein>
<feature type="compositionally biased region" description="Gly residues" evidence="1">
    <location>
        <begin position="19"/>
        <end position="32"/>
    </location>
</feature>
<reference evidence="2 3" key="1">
    <citation type="journal article" date="2018" name="Genome Res.">
        <title>The genomic architecture and molecular evolution of ant odorant receptors.</title>
        <authorList>
            <person name="McKenzie S.K."/>
            <person name="Kronauer D.J.C."/>
        </authorList>
    </citation>
    <scope>NUCLEOTIDE SEQUENCE [LARGE SCALE GENOMIC DNA]</scope>
    <source>
        <strain evidence="2">Clonal line C1</strain>
    </source>
</reference>
<feature type="region of interest" description="Disordered" evidence="1">
    <location>
        <begin position="1"/>
        <end position="93"/>
    </location>
</feature>
<proteinExistence type="predicted"/>
<evidence type="ECO:0000256" key="1">
    <source>
        <dbReference type="SAM" id="MobiDB-lite"/>
    </source>
</evidence>
<dbReference type="AlphaFoldDB" id="A0A3L8DVR0"/>
<dbReference type="Proteomes" id="UP000279307">
    <property type="component" value="Chromosome 3"/>
</dbReference>
<name>A0A3L8DVR0_OOCBI</name>
<dbReference type="OrthoDB" id="425344at2759"/>
<feature type="compositionally biased region" description="Basic and acidic residues" evidence="1">
    <location>
        <begin position="68"/>
        <end position="88"/>
    </location>
</feature>
<sequence>MREAEAEVYVNGNGDEDGSSGGGGGGGVGGSGGDDDDDEEECKLSTVQELPELNADTASPPMSLAMCQRERSQRVRRRDFDQPSDRNEGAISSISEEVEARVRKEGSYLNEEQILSYSDSPTFSEFSS</sequence>
<evidence type="ECO:0000313" key="3">
    <source>
        <dbReference type="Proteomes" id="UP000279307"/>
    </source>
</evidence>
<organism evidence="2 3">
    <name type="scientific">Ooceraea biroi</name>
    <name type="common">Clonal raider ant</name>
    <name type="synonym">Cerapachys biroi</name>
    <dbReference type="NCBI Taxonomy" id="2015173"/>
    <lineage>
        <taxon>Eukaryota</taxon>
        <taxon>Metazoa</taxon>
        <taxon>Ecdysozoa</taxon>
        <taxon>Arthropoda</taxon>
        <taxon>Hexapoda</taxon>
        <taxon>Insecta</taxon>
        <taxon>Pterygota</taxon>
        <taxon>Neoptera</taxon>
        <taxon>Endopterygota</taxon>
        <taxon>Hymenoptera</taxon>
        <taxon>Apocrita</taxon>
        <taxon>Aculeata</taxon>
        <taxon>Formicoidea</taxon>
        <taxon>Formicidae</taxon>
        <taxon>Dorylinae</taxon>
        <taxon>Ooceraea</taxon>
    </lineage>
</organism>
<comment type="caution">
    <text evidence="2">The sequence shown here is derived from an EMBL/GenBank/DDBJ whole genome shotgun (WGS) entry which is preliminary data.</text>
</comment>